<gene>
    <name evidence="1" type="ORF">KC909_01055</name>
</gene>
<accession>A0A955L4K3</accession>
<dbReference type="EMBL" id="JAGQLK010000013">
    <property type="protein sequence ID" value="MCA9382930.1"/>
    <property type="molecule type" value="Genomic_DNA"/>
</dbReference>
<comment type="caution">
    <text evidence="1">The sequence shown here is derived from an EMBL/GenBank/DDBJ whole genome shotgun (WGS) entry which is preliminary data.</text>
</comment>
<evidence type="ECO:0000313" key="1">
    <source>
        <dbReference type="EMBL" id="MCA9382930.1"/>
    </source>
</evidence>
<proteinExistence type="predicted"/>
<sequence>MLSLVEATQIQPNTDLDWYYYYQDLVLARYQDYMDDGHMTDENFSYYGLFDNPEDLEAAIDGYLLALTPEQVHCEGSCLNSVELPHYIYSVYCIVDTTIHLITFVSSKASPTYIEDLIQNKNQEILASPFQQIPSGATRQQIIFGSS</sequence>
<reference evidence="1" key="1">
    <citation type="submission" date="2020-04" db="EMBL/GenBank/DDBJ databases">
        <authorList>
            <person name="Zhang T."/>
        </authorList>
    </citation>
    <scope>NUCLEOTIDE SEQUENCE</scope>
    <source>
        <strain evidence="1">HKST-UBA14</strain>
    </source>
</reference>
<dbReference type="Proteomes" id="UP000783287">
    <property type="component" value="Unassembled WGS sequence"/>
</dbReference>
<dbReference type="AlphaFoldDB" id="A0A955L4K3"/>
<name>A0A955L4K3_9BACT</name>
<protein>
    <submittedName>
        <fullName evidence="1">Uncharacterized protein</fullName>
    </submittedName>
</protein>
<evidence type="ECO:0000313" key="2">
    <source>
        <dbReference type="Proteomes" id="UP000783287"/>
    </source>
</evidence>
<organism evidence="1 2">
    <name type="scientific">Candidatus Dojkabacteria bacterium</name>
    <dbReference type="NCBI Taxonomy" id="2099670"/>
    <lineage>
        <taxon>Bacteria</taxon>
        <taxon>Candidatus Dojkabacteria</taxon>
    </lineage>
</organism>
<reference evidence="1" key="2">
    <citation type="journal article" date="2021" name="Microbiome">
        <title>Successional dynamics and alternative stable states in a saline activated sludge microbial community over 9 years.</title>
        <authorList>
            <person name="Wang Y."/>
            <person name="Ye J."/>
            <person name="Ju F."/>
            <person name="Liu L."/>
            <person name="Boyd J.A."/>
            <person name="Deng Y."/>
            <person name="Parks D.H."/>
            <person name="Jiang X."/>
            <person name="Yin X."/>
            <person name="Woodcroft B.J."/>
            <person name="Tyson G.W."/>
            <person name="Hugenholtz P."/>
            <person name="Polz M.F."/>
            <person name="Zhang T."/>
        </authorList>
    </citation>
    <scope>NUCLEOTIDE SEQUENCE</scope>
    <source>
        <strain evidence="1">HKST-UBA14</strain>
    </source>
</reference>